<organism evidence="1">
    <name type="scientific">Anguilla anguilla</name>
    <name type="common">European freshwater eel</name>
    <name type="synonym">Muraena anguilla</name>
    <dbReference type="NCBI Taxonomy" id="7936"/>
    <lineage>
        <taxon>Eukaryota</taxon>
        <taxon>Metazoa</taxon>
        <taxon>Chordata</taxon>
        <taxon>Craniata</taxon>
        <taxon>Vertebrata</taxon>
        <taxon>Euteleostomi</taxon>
        <taxon>Actinopterygii</taxon>
        <taxon>Neopterygii</taxon>
        <taxon>Teleostei</taxon>
        <taxon>Anguilliformes</taxon>
        <taxon>Anguillidae</taxon>
        <taxon>Anguilla</taxon>
    </lineage>
</organism>
<evidence type="ECO:0000313" key="1">
    <source>
        <dbReference type="EMBL" id="JAI07876.1"/>
    </source>
</evidence>
<accession>A0A0E9Y195</accession>
<name>A0A0E9Y195_ANGAN</name>
<protein>
    <submittedName>
        <fullName evidence="1">Uncharacterized protein</fullName>
    </submittedName>
</protein>
<sequence>MLYSETGLTHLRHHCCVASPLGDARQPFCARTLTAYQMWWGSN</sequence>
<proteinExistence type="predicted"/>
<dbReference type="AlphaFoldDB" id="A0A0E9Y195"/>
<reference evidence="1" key="1">
    <citation type="submission" date="2014-11" db="EMBL/GenBank/DDBJ databases">
        <authorList>
            <person name="Amaro Gonzalez C."/>
        </authorList>
    </citation>
    <scope>NUCLEOTIDE SEQUENCE</scope>
</reference>
<dbReference type="EMBL" id="GBXM01000702">
    <property type="protein sequence ID" value="JAI07876.1"/>
    <property type="molecule type" value="Transcribed_RNA"/>
</dbReference>
<reference evidence="1" key="2">
    <citation type="journal article" date="2015" name="Fish Shellfish Immunol.">
        <title>Early steps in the European eel (Anguilla anguilla)-Vibrio vulnificus interaction in the gills: Role of the RtxA13 toxin.</title>
        <authorList>
            <person name="Callol A."/>
            <person name="Pajuelo D."/>
            <person name="Ebbesson L."/>
            <person name="Teles M."/>
            <person name="MacKenzie S."/>
            <person name="Amaro C."/>
        </authorList>
    </citation>
    <scope>NUCLEOTIDE SEQUENCE</scope>
</reference>